<feature type="compositionally biased region" description="Low complexity" evidence="1">
    <location>
        <begin position="10"/>
        <end position="21"/>
    </location>
</feature>
<organism evidence="2 3">
    <name type="scientific">Sphaerosporella brunnea</name>
    <dbReference type="NCBI Taxonomy" id="1250544"/>
    <lineage>
        <taxon>Eukaryota</taxon>
        <taxon>Fungi</taxon>
        <taxon>Dikarya</taxon>
        <taxon>Ascomycota</taxon>
        <taxon>Pezizomycotina</taxon>
        <taxon>Pezizomycetes</taxon>
        <taxon>Pezizales</taxon>
        <taxon>Pyronemataceae</taxon>
        <taxon>Sphaerosporella</taxon>
    </lineage>
</organism>
<dbReference type="InParanoid" id="A0A5J5FBZ0"/>
<keyword evidence="3" id="KW-1185">Reference proteome</keyword>
<reference evidence="2 3" key="1">
    <citation type="submission" date="2019-09" db="EMBL/GenBank/DDBJ databases">
        <title>Draft genome of the ectomycorrhizal ascomycete Sphaerosporella brunnea.</title>
        <authorList>
            <consortium name="DOE Joint Genome Institute"/>
            <person name="Benucci G.M."/>
            <person name="Marozzi G."/>
            <person name="Antonielli L."/>
            <person name="Sanchez S."/>
            <person name="Marco P."/>
            <person name="Wang X."/>
            <person name="Falini L.B."/>
            <person name="Barry K."/>
            <person name="Haridas S."/>
            <person name="Lipzen A."/>
            <person name="Labutti K."/>
            <person name="Grigoriev I.V."/>
            <person name="Murat C."/>
            <person name="Martin F."/>
            <person name="Albertini E."/>
            <person name="Donnini D."/>
            <person name="Bonito G."/>
        </authorList>
    </citation>
    <scope>NUCLEOTIDE SEQUENCE [LARGE SCALE GENOMIC DNA]</scope>
    <source>
        <strain evidence="2 3">Sb_GMNB300</strain>
    </source>
</reference>
<feature type="compositionally biased region" description="Polar residues" evidence="1">
    <location>
        <begin position="45"/>
        <end position="57"/>
    </location>
</feature>
<dbReference type="Proteomes" id="UP000326924">
    <property type="component" value="Unassembled WGS sequence"/>
</dbReference>
<name>A0A5J5FBZ0_9PEZI</name>
<feature type="region of interest" description="Disordered" evidence="1">
    <location>
        <begin position="7"/>
        <end position="62"/>
    </location>
</feature>
<proteinExistence type="predicted"/>
<evidence type="ECO:0000313" key="2">
    <source>
        <dbReference type="EMBL" id="KAA8914630.1"/>
    </source>
</evidence>
<evidence type="ECO:0000256" key="1">
    <source>
        <dbReference type="SAM" id="MobiDB-lite"/>
    </source>
</evidence>
<accession>A0A5J5FBZ0</accession>
<sequence length="240" mass="26238">MLTCYRINMSSGSFSQRSSPSFLEDDADSGSVPSPSIPSGPIPPTATSTRTPLSSATIPPGFLAENPWDPYHNVMDTRDAVYGWGAGGERPGAPDPNYKRYHWIDYSGNNTSGHWESMTKVGFRRYQNGLAKKGKFPKAEGTDPIPGKTPFSKNNRSLKINCSLVDVFGKTTSFDKENTICREFSQPFPEVKDACLAVEMSLTGPRNAPSSGSEVWSGQLVAFAAHLRAYQPDWKKASEC</sequence>
<gene>
    <name evidence="2" type="ORF">FN846DRAFT_925979</name>
</gene>
<protein>
    <submittedName>
        <fullName evidence="2">Uncharacterized protein</fullName>
    </submittedName>
</protein>
<evidence type="ECO:0000313" key="3">
    <source>
        <dbReference type="Proteomes" id="UP000326924"/>
    </source>
</evidence>
<comment type="caution">
    <text evidence="2">The sequence shown here is derived from an EMBL/GenBank/DDBJ whole genome shotgun (WGS) entry which is preliminary data.</text>
</comment>
<feature type="compositionally biased region" description="Pro residues" evidence="1">
    <location>
        <begin position="35"/>
        <end position="44"/>
    </location>
</feature>
<dbReference type="AlphaFoldDB" id="A0A5J5FBZ0"/>
<dbReference type="EMBL" id="VXIS01000004">
    <property type="protein sequence ID" value="KAA8914630.1"/>
    <property type="molecule type" value="Genomic_DNA"/>
</dbReference>